<keyword evidence="2" id="KW-1185">Reference proteome</keyword>
<proteinExistence type="predicted"/>
<gene>
    <name evidence="1" type="ORF">ILUMI_24192</name>
</gene>
<dbReference type="Gene3D" id="3.60.10.10">
    <property type="entry name" value="Endonuclease/exonuclease/phosphatase"/>
    <property type="match status" value="1"/>
</dbReference>
<dbReference type="InterPro" id="IPR036691">
    <property type="entry name" value="Endo/exonu/phosph_ase_sf"/>
</dbReference>
<protein>
    <submittedName>
        <fullName evidence="1">Uncharacterized protein</fullName>
    </submittedName>
</protein>
<dbReference type="Proteomes" id="UP000801492">
    <property type="component" value="Unassembled WGS sequence"/>
</dbReference>
<organism evidence="1 2">
    <name type="scientific">Ignelater luminosus</name>
    <name type="common">Cucubano</name>
    <name type="synonym">Pyrophorus luminosus</name>
    <dbReference type="NCBI Taxonomy" id="2038154"/>
    <lineage>
        <taxon>Eukaryota</taxon>
        <taxon>Metazoa</taxon>
        <taxon>Ecdysozoa</taxon>
        <taxon>Arthropoda</taxon>
        <taxon>Hexapoda</taxon>
        <taxon>Insecta</taxon>
        <taxon>Pterygota</taxon>
        <taxon>Neoptera</taxon>
        <taxon>Endopterygota</taxon>
        <taxon>Coleoptera</taxon>
        <taxon>Polyphaga</taxon>
        <taxon>Elateriformia</taxon>
        <taxon>Elateroidea</taxon>
        <taxon>Elateridae</taxon>
        <taxon>Agrypninae</taxon>
        <taxon>Pyrophorini</taxon>
        <taxon>Ignelater</taxon>
    </lineage>
</organism>
<dbReference type="OrthoDB" id="5861209at2759"/>
<dbReference type="AlphaFoldDB" id="A0A8K0CD20"/>
<dbReference type="EMBL" id="VTPC01090665">
    <property type="protein sequence ID" value="KAF2881977.1"/>
    <property type="molecule type" value="Genomic_DNA"/>
</dbReference>
<comment type="caution">
    <text evidence="1">The sequence shown here is derived from an EMBL/GenBank/DDBJ whole genome shotgun (WGS) entry which is preliminary data.</text>
</comment>
<evidence type="ECO:0000313" key="1">
    <source>
        <dbReference type="EMBL" id="KAF2881977.1"/>
    </source>
</evidence>
<sequence>MRLEKCRHPINDELENINWDVIGFCEVRRRGEKLPRLKSGHTLYTNRNPSISAGGEFNAKVDKQVDVAETAIEKFGLGDRNERGQILIDFLHHHGLHIINSFFKKKPQRKWTWASPDGRTRKLYARQIKQTHHDPQQARNNKVLNQGSKDLVDITIEEVRSALKEMKNNKAPGEDQISIDAVKIGLLQEIVCLFNLPRLALYSVALVLAPGPADFCIKSALKRLNIIEKYCSQDEGSGCRQVVIC</sequence>
<name>A0A8K0CD20_IGNLU</name>
<accession>A0A8K0CD20</accession>
<evidence type="ECO:0000313" key="2">
    <source>
        <dbReference type="Proteomes" id="UP000801492"/>
    </source>
</evidence>
<reference evidence="1" key="1">
    <citation type="submission" date="2019-08" db="EMBL/GenBank/DDBJ databases">
        <title>The genome of the North American firefly Photinus pyralis.</title>
        <authorList>
            <consortium name="Photinus pyralis genome working group"/>
            <person name="Fallon T.R."/>
            <person name="Sander Lower S.E."/>
            <person name="Weng J.-K."/>
        </authorList>
    </citation>
    <scope>NUCLEOTIDE SEQUENCE</scope>
    <source>
        <strain evidence="1">TRF0915ILg1</strain>
        <tissue evidence="1">Whole body</tissue>
    </source>
</reference>